<comment type="caution">
    <text evidence="5">The sequence shown here is derived from an EMBL/GenBank/DDBJ whole genome shotgun (WGS) entry which is preliminary data.</text>
</comment>
<proteinExistence type="predicted"/>
<dbReference type="SUPFAM" id="SSF50891">
    <property type="entry name" value="Cyclophilin-like"/>
    <property type="match status" value="1"/>
</dbReference>
<dbReference type="PANTHER" id="PTHR34698:SF2">
    <property type="entry name" value="5-OXOPROLINASE SUBUNIT B"/>
    <property type="match status" value="1"/>
</dbReference>
<dbReference type="EMBL" id="JADKYU010000753">
    <property type="protein sequence ID" value="MBF4985464.1"/>
    <property type="molecule type" value="Genomic_DNA"/>
</dbReference>
<gene>
    <name evidence="5" type="ORF">FNJ87_14385</name>
</gene>
<dbReference type="Pfam" id="PF02682">
    <property type="entry name" value="CT_C_D"/>
    <property type="match status" value="1"/>
</dbReference>
<protein>
    <submittedName>
        <fullName evidence="5">Carboxyltransferase domain-containing protein</fullName>
    </submittedName>
</protein>
<evidence type="ECO:0000313" key="5">
    <source>
        <dbReference type="EMBL" id="MBF4985464.1"/>
    </source>
</evidence>
<evidence type="ECO:0000256" key="3">
    <source>
        <dbReference type="ARBA" id="ARBA00022840"/>
    </source>
</evidence>
<keyword evidence="3" id="KW-0067">ATP-binding</keyword>
<evidence type="ECO:0000259" key="4">
    <source>
        <dbReference type="SMART" id="SM00796"/>
    </source>
</evidence>
<keyword evidence="6" id="KW-1185">Reference proteome</keyword>
<evidence type="ECO:0000256" key="1">
    <source>
        <dbReference type="ARBA" id="ARBA00022741"/>
    </source>
</evidence>
<keyword evidence="1" id="KW-0547">Nucleotide-binding</keyword>
<dbReference type="InterPro" id="IPR003833">
    <property type="entry name" value="CT_C_D"/>
</dbReference>
<evidence type="ECO:0000313" key="6">
    <source>
        <dbReference type="Proteomes" id="UP001194729"/>
    </source>
</evidence>
<dbReference type="Gene3D" id="2.40.100.10">
    <property type="entry name" value="Cyclophilin-like"/>
    <property type="match status" value="1"/>
</dbReference>
<keyword evidence="2" id="KW-0378">Hydrolase</keyword>
<sequence length="239" mass="27615">MEFKLDRAFSYHRMNENSLLIRVLHKDDVLNYRIETAKLISSHFKDQIILNHGLDDVLIIWHSRLLTTDLIDEVRSVLLNIELPSMVQLNRWKLPVYYDDQSQDIKAVSKQVGRSIKEVIDLHQQSVYRVNFIGFLPGFPYLEGLPDELSIPRKETPSLKVKQGSVAIAAGNCGIYTQESPGGWYVLGNCPVPLYLKKRDQPFLLSVNDQVEFYKVDLHTFKRLEENADLLDINQFKNG</sequence>
<reference evidence="5 6" key="1">
    <citation type="submission" date="2020-11" db="EMBL/GenBank/DDBJ databases">
        <title>P. mediterranea TC4 genome.</title>
        <authorList>
            <person name="Molmeret M."/>
        </authorList>
    </citation>
    <scope>NUCLEOTIDE SEQUENCE [LARGE SCALE GENOMIC DNA]</scope>
    <source>
        <strain evidence="5 6">TC4</strain>
    </source>
</reference>
<dbReference type="SMART" id="SM00796">
    <property type="entry name" value="AHS1"/>
    <property type="match status" value="1"/>
</dbReference>
<organism evidence="5 6">
    <name type="scientific">Nonlabens mediterrranea</name>
    <dbReference type="NCBI Taxonomy" id="1419947"/>
    <lineage>
        <taxon>Bacteria</taxon>
        <taxon>Pseudomonadati</taxon>
        <taxon>Bacteroidota</taxon>
        <taxon>Flavobacteriia</taxon>
        <taxon>Flavobacteriales</taxon>
        <taxon>Flavobacteriaceae</taxon>
        <taxon>Nonlabens</taxon>
    </lineage>
</organism>
<feature type="domain" description="Carboxyltransferase" evidence="4">
    <location>
        <begin position="9"/>
        <end position="205"/>
    </location>
</feature>
<dbReference type="PANTHER" id="PTHR34698">
    <property type="entry name" value="5-OXOPROLINASE SUBUNIT B"/>
    <property type="match status" value="1"/>
</dbReference>
<dbReference type="Proteomes" id="UP001194729">
    <property type="component" value="Unassembled WGS sequence"/>
</dbReference>
<name>A0ABS0A9C8_9FLAO</name>
<evidence type="ECO:0000256" key="2">
    <source>
        <dbReference type="ARBA" id="ARBA00022801"/>
    </source>
</evidence>
<dbReference type="InterPro" id="IPR029000">
    <property type="entry name" value="Cyclophilin-like_dom_sf"/>
</dbReference>
<dbReference type="InterPro" id="IPR010016">
    <property type="entry name" value="PxpB"/>
</dbReference>
<accession>A0ABS0A9C8</accession>